<name>A0A8H7E835_9EURO</name>
<dbReference type="GO" id="GO:0020037">
    <property type="term" value="F:heme binding"/>
    <property type="evidence" value="ECO:0007669"/>
    <property type="project" value="InterPro"/>
</dbReference>
<keyword evidence="6" id="KW-0503">Monooxygenase</keyword>
<evidence type="ECO:0000256" key="6">
    <source>
        <dbReference type="ARBA" id="ARBA00023033"/>
    </source>
</evidence>
<dbReference type="Proteomes" id="UP000606974">
    <property type="component" value="Unassembled WGS sequence"/>
</dbReference>
<dbReference type="OrthoDB" id="1470350at2759"/>
<comment type="caution">
    <text evidence="7">The sequence shown here is derived from an EMBL/GenBank/DDBJ whole genome shotgun (WGS) entry which is preliminary data.</text>
</comment>
<dbReference type="InterPro" id="IPR050364">
    <property type="entry name" value="Cytochrome_P450_fung"/>
</dbReference>
<reference evidence="7" key="1">
    <citation type="submission" date="2020-02" db="EMBL/GenBank/DDBJ databases">
        <authorList>
            <person name="Palmer J.M."/>
        </authorList>
    </citation>
    <scope>NUCLEOTIDE SEQUENCE</scope>
    <source>
        <strain evidence="7">EPUS1.4</strain>
        <tissue evidence="7">Thallus</tissue>
    </source>
</reference>
<dbReference type="InterPro" id="IPR001128">
    <property type="entry name" value="Cyt_P450"/>
</dbReference>
<dbReference type="GO" id="GO:0016705">
    <property type="term" value="F:oxidoreductase activity, acting on paired donors, with incorporation or reduction of molecular oxygen"/>
    <property type="evidence" value="ECO:0007669"/>
    <property type="project" value="InterPro"/>
</dbReference>
<evidence type="ECO:0008006" key="9">
    <source>
        <dbReference type="Google" id="ProtNLM"/>
    </source>
</evidence>
<dbReference type="SUPFAM" id="SSF48264">
    <property type="entry name" value="Cytochrome P450"/>
    <property type="match status" value="1"/>
</dbReference>
<dbReference type="AlphaFoldDB" id="A0A8H7E835"/>
<dbReference type="EMBL" id="JAACFV010000003">
    <property type="protein sequence ID" value="KAF7513909.1"/>
    <property type="molecule type" value="Genomic_DNA"/>
</dbReference>
<dbReference type="InterPro" id="IPR036396">
    <property type="entry name" value="Cyt_P450_sf"/>
</dbReference>
<dbReference type="Gene3D" id="1.10.630.10">
    <property type="entry name" value="Cytochrome P450"/>
    <property type="match status" value="1"/>
</dbReference>
<keyword evidence="4" id="KW-0560">Oxidoreductase</keyword>
<dbReference type="Pfam" id="PF00067">
    <property type="entry name" value="p450"/>
    <property type="match status" value="1"/>
</dbReference>
<evidence type="ECO:0000256" key="5">
    <source>
        <dbReference type="ARBA" id="ARBA00023004"/>
    </source>
</evidence>
<organism evidence="7 8">
    <name type="scientific">Endocarpon pusillum</name>
    <dbReference type="NCBI Taxonomy" id="364733"/>
    <lineage>
        <taxon>Eukaryota</taxon>
        <taxon>Fungi</taxon>
        <taxon>Dikarya</taxon>
        <taxon>Ascomycota</taxon>
        <taxon>Pezizomycotina</taxon>
        <taxon>Eurotiomycetes</taxon>
        <taxon>Chaetothyriomycetidae</taxon>
        <taxon>Verrucariales</taxon>
        <taxon>Verrucariaceae</taxon>
        <taxon>Endocarpon</taxon>
    </lineage>
</organism>
<dbReference type="PANTHER" id="PTHR46300">
    <property type="entry name" value="P450, PUTATIVE (EUROFUNG)-RELATED-RELATED"/>
    <property type="match status" value="1"/>
</dbReference>
<evidence type="ECO:0000256" key="1">
    <source>
        <dbReference type="ARBA" id="ARBA00001971"/>
    </source>
</evidence>
<dbReference type="PANTHER" id="PTHR46300:SF2">
    <property type="entry name" value="CYTOCHROME P450 MONOOXYGENASE ALNH-RELATED"/>
    <property type="match status" value="1"/>
</dbReference>
<evidence type="ECO:0000313" key="8">
    <source>
        <dbReference type="Proteomes" id="UP000606974"/>
    </source>
</evidence>
<evidence type="ECO:0000256" key="3">
    <source>
        <dbReference type="ARBA" id="ARBA00022723"/>
    </source>
</evidence>
<evidence type="ECO:0000256" key="2">
    <source>
        <dbReference type="ARBA" id="ARBA00010617"/>
    </source>
</evidence>
<keyword evidence="5" id="KW-0408">Iron</keyword>
<accession>A0A8H7E835</accession>
<dbReference type="GO" id="GO:0004497">
    <property type="term" value="F:monooxygenase activity"/>
    <property type="evidence" value="ECO:0007669"/>
    <property type="project" value="UniProtKB-KW"/>
</dbReference>
<comment type="cofactor">
    <cofactor evidence="1">
        <name>heme</name>
        <dbReference type="ChEBI" id="CHEBI:30413"/>
    </cofactor>
</comment>
<evidence type="ECO:0000256" key="4">
    <source>
        <dbReference type="ARBA" id="ARBA00023002"/>
    </source>
</evidence>
<comment type="similarity">
    <text evidence="2">Belongs to the cytochrome P450 family.</text>
</comment>
<dbReference type="GO" id="GO:0005506">
    <property type="term" value="F:iron ion binding"/>
    <property type="evidence" value="ECO:0007669"/>
    <property type="project" value="InterPro"/>
</dbReference>
<keyword evidence="8" id="KW-1185">Reference proteome</keyword>
<sequence length="99" mass="11110">MERDRHTEEQKLFTALLERAARDTEAGRGTPCYTSTLIEKRPEFSKREAAYPVGMMANVAILTTGSPLRTFLLAMALHPRWQNAMGAEIDSALGEEDRL</sequence>
<protein>
    <recommendedName>
        <fullName evidence="9">Cytochrome P450</fullName>
    </recommendedName>
</protein>
<keyword evidence="3" id="KW-0479">Metal-binding</keyword>
<evidence type="ECO:0000313" key="7">
    <source>
        <dbReference type="EMBL" id="KAF7513909.1"/>
    </source>
</evidence>
<proteinExistence type="inferred from homology"/>
<gene>
    <name evidence="7" type="ORF">GJ744_006523</name>
</gene>